<dbReference type="InterPro" id="IPR000409">
    <property type="entry name" value="BEACH_dom"/>
</dbReference>
<organism evidence="3 4">
    <name type="scientific">Tritrichomonas musculus</name>
    <dbReference type="NCBI Taxonomy" id="1915356"/>
    <lineage>
        <taxon>Eukaryota</taxon>
        <taxon>Metamonada</taxon>
        <taxon>Parabasalia</taxon>
        <taxon>Tritrichomonadida</taxon>
        <taxon>Tritrichomonadidae</taxon>
        <taxon>Tritrichomonas</taxon>
    </lineage>
</organism>
<dbReference type="PROSITE" id="PS50197">
    <property type="entry name" value="BEACH"/>
    <property type="match status" value="1"/>
</dbReference>
<feature type="region of interest" description="Disordered" evidence="1">
    <location>
        <begin position="2164"/>
        <end position="2190"/>
    </location>
</feature>
<proteinExistence type="predicted"/>
<dbReference type="SUPFAM" id="SSF81837">
    <property type="entry name" value="BEACH domain"/>
    <property type="match status" value="2"/>
</dbReference>
<dbReference type="PANTHER" id="PTHR13743">
    <property type="entry name" value="BEIGE/BEACH-RELATED"/>
    <property type="match status" value="1"/>
</dbReference>
<dbReference type="EMBL" id="JAPFFF010000012">
    <property type="protein sequence ID" value="KAK8875575.1"/>
    <property type="molecule type" value="Genomic_DNA"/>
</dbReference>
<evidence type="ECO:0000259" key="2">
    <source>
        <dbReference type="PROSITE" id="PS50197"/>
    </source>
</evidence>
<gene>
    <name evidence="3" type="ORF">M9Y10_005744</name>
</gene>
<keyword evidence="4" id="KW-1185">Reference proteome</keyword>
<dbReference type="Gene3D" id="1.10.1540.10">
    <property type="entry name" value="BEACH domain"/>
    <property type="match status" value="1"/>
</dbReference>
<reference evidence="3 4" key="1">
    <citation type="submission" date="2024-04" db="EMBL/GenBank/DDBJ databases">
        <title>Tritrichomonas musculus Genome.</title>
        <authorList>
            <person name="Alves-Ferreira E."/>
            <person name="Grigg M."/>
            <person name="Lorenzi H."/>
            <person name="Galac M."/>
        </authorList>
    </citation>
    <scope>NUCLEOTIDE SEQUENCE [LARGE SCALE GENOMIC DNA]</scope>
    <source>
        <strain evidence="3 4">EAF2021</strain>
    </source>
</reference>
<evidence type="ECO:0000313" key="3">
    <source>
        <dbReference type="EMBL" id="KAK8875575.1"/>
    </source>
</evidence>
<dbReference type="InterPro" id="IPR036372">
    <property type="entry name" value="BEACH_dom_sf"/>
</dbReference>
<dbReference type="InterPro" id="IPR050865">
    <property type="entry name" value="BEACH_Domain"/>
</dbReference>
<dbReference type="Pfam" id="PF02138">
    <property type="entry name" value="Beach"/>
    <property type="match status" value="1"/>
</dbReference>
<feature type="region of interest" description="Disordered" evidence="1">
    <location>
        <begin position="1639"/>
        <end position="1659"/>
    </location>
</feature>
<evidence type="ECO:0000313" key="4">
    <source>
        <dbReference type="Proteomes" id="UP001470230"/>
    </source>
</evidence>
<dbReference type="SMART" id="SM01026">
    <property type="entry name" value="Beach"/>
    <property type="match status" value="1"/>
</dbReference>
<dbReference type="PANTHER" id="PTHR13743:SF161">
    <property type="entry name" value="BEIGE_BEACH DOMAIN CONTAINING PROTEIN"/>
    <property type="match status" value="1"/>
</dbReference>
<evidence type="ECO:0000256" key="1">
    <source>
        <dbReference type="SAM" id="MobiDB-lite"/>
    </source>
</evidence>
<feature type="domain" description="BEACH" evidence="2">
    <location>
        <begin position="2060"/>
        <end position="2359"/>
    </location>
</feature>
<feature type="compositionally biased region" description="Basic residues" evidence="1">
    <location>
        <begin position="2509"/>
        <end position="2523"/>
    </location>
</feature>
<feature type="compositionally biased region" description="Polar residues" evidence="1">
    <location>
        <begin position="2171"/>
        <end position="2190"/>
    </location>
</feature>
<dbReference type="Proteomes" id="UP001470230">
    <property type="component" value="Unassembled WGS sequence"/>
</dbReference>
<sequence>MDEFEIETFISADLISSIFILGSSINTIPNMTPEVNQFFQTVKLNRYSSNEIKQMQYKYNSLQSTQNKLLNLLNEYSFNFPYLPVLLESIQSIDRKSTSAYDFAAIVVLYSFIAWCYSIEKTKTMVSAKNLIKDLLFTRNTSHRNLIDKVFISTIQIFLKFCTEDDMYSIVDDFLTYIKYVDYPELVIHFLKRFWKFPTFLTNSRFFDFIEKLALTIETIGHSKIKNSNNPDRLPYFNDTQINTIVRTMSAFINKLEPSALDLLVAIGHPLPLETAKLIIPTFGKSLESLILLNKPLKFNDDNFSNNENNVISFTKFEGNDLQFDFPMIDSFPGGFNPSMNQVKIPEPLHINEVMDKNVISIAEKMAKLIANNPCYSSLYVDSFSDSLRIHLNTEYFASIYAIFLYSCDMIKQVFINNHSGERRSENDLVYKQINNKKEDDNCEYNYLYPTKVCLKFYNEKIFNPAITIYESHNLTSESVNLSLFSIINTFRHISLELMLSDDGTAVQDLLVDTICSYPLLLAELFQRLSDNVSIFYLRILRNPQIIDTLIRVAISYQRFEITATKETIEEVRKARISLFSLMSRLLSIQQVLLLFFQRRIPSMNFLAFGLEEQLTKFVFEFYKSFLILATPEEIEITTHSIFSIFTVIVSKFSVRKSKEILFKMLDSINDAMTNHPQINYLFADDCNVLFVALPLISSSNMRKNTSSALEGFDSIVKKTTTIENDETKPENNENKYISTVKRKSRRIHQRSNSVQISRVVPPSDIADNKELLQEMIRFFAQTASFYSISEEQVDLLITALLSFKDPDYVVASYNRFIQLLAGDCLPSLNPCFIIRQPQVLKLFIRVLIDSPKLTEILTFIYELCKFSLQNIKTCANSELNLILIDLLIRDKTEEKLSKETVELILDLLSILSIRHSSIRAVYKYISLMSMTTPTSVYRYEQLVIDTLNTIINESMNEPSSSFALIENNVISTNINITDPQIKQKILTEGFTFVFWLNIEESQLEYEANIFKLSFDDDIFCRISIQHQTLFMMVNDIECVSSDKLVDIPDMNVWHFISITFNLKDDESNVYAEVDIQKGSLFNKLFFQPLSLLSDPSKVSNIVLSIGGKIKNMDLNDANSNSSSVQFPSRIANCGLFPILTKDQQIELFEMGKRIANDTINFSSSDSVQPFKFFFEFKEQSSQTNGFLNVLTQQCGLSSLLPLFKLRSMRLNDGTLFNADFQTLLQFLSRVLCSSFECQKKFCNESGFTVLRILIIENWIDQFSYKTYLTLFSLLQSLKYEELRKQLFVEILANFSLLKKIESKQLQLRILKNWQQSLFDSCRNLAIQTGTFKQLLPAVIESFSDDEYEQHRYYFYKILSDCALSTELNIQFIEYIMNHAVACKKVEIKKEINDLLNLIVVETPRERFHFKFESESFMYFIEYFFHHSDDSLQILVLQIFINCYQKKLISGAYSSKIVFLIIESYSFNSKVTHKKSIFDFISDNLLKAPFFLSLFFFLAIQMDIKDMKSYLVKKSSSSFAFGSQWAVWPLLYCIKNPSQQENVLTFLINSCKNNYCQLFAQILFVFYNDTPLLEQITEKFISIFQAVTINNNFVSADFYEISEFIIMFKLQIVKVQKSLSRNDLAAKQQMLESKYQGIRPSYSNDSIEDDDDSANQSDNVVESSILSPSNYIYKTAMMNEVKICEIEKIASLPESIPYMDFQIKFMKDSGIWIHKTLAIQNIEIFHEQINTGKLTTVNSEDNIIDDNNNDDVNNLTNIKNRYIFFMLSLCAFLESSQYQDVQDFLKSLNMKENDLSENKIAVQLINYHRVRADKEPLEEFGKVTSPLLYESNYRTFIEKNRPARLENYIRDTFRRIELFIIHLRERIMKLKSTNYFLYFEEASKFANDFQLKFEQLENCGKNEWKRLWTVLSFDNAPWHMIGTKQTVTKYQHKNVSYEFKRSPVLNPFVPTKMTLLDQSIQQSSIDGKVLFTANNCFLITVENRIQISLIVQNDGVTIKSQFVSYCILNEWIEDVILRCPQQTASISDGFEIYTVFGVTFCIETGSLDVSNNFIESLNIKNKNSNLQMARYARLWMDCKLSNFDYILMVNKYSGRSFNDLSFYPVAPWLTYSSSFEDEESAKLERDLKKKFKKIDSNDQNNQNQPLVDRNDVLMYLSNVEPFKTLNHERPSSPNQDSEPNGESESIFANGSNESGSLLAGSADDSMTNGSLIAGSNEEVSLDSNRKGRRILVDSGSDDFDELSLFSKSSSSELIPEFFSFEQITKIGGIDFVYNHRQLLESPSVSASLHFWLSHAFPCMESRLSILQPQAGRSQKKPFHPHRQFFAPMNEIQFPITLETNVQSIAAACFTSSMTLELFTLNINTSIRTSASSSNASLNALNSSSQAQQDSQSSSQASQTYAIDDYVSNDAMNAYQYGGPSSYIQSLPLQIAKKKSAFDDRNNKKSNTQNGAVLTYKFTIHNKAADDIIGDFDEKAKAKYGRGFLPGILHSKQIKSDLSLSSHLKESNKHQKLKPSKNRQKNVRNNKNFEEPKSISFKRTKKNVRCPIFNNVSSIYNAAASCFIGPGSLQFQRSEFLSNYNSNLNKKLRNNGSTNAKDDLIDISNAAVQVIPSISGGFWAVLVDGIVYIIEFDDQFNQMKPPPIPHISSMPDTLRMNLEESQGNSVNNSNSSLTGNSSSDEFRLIISPNFTSASSSVTLLGTNKASFVCCSGLWVVVSVQSSSILEVFYNKRLVNKIETFEESFKFVSFNERKKSVACLARDSILICDVVCGCVSCVIPSMKNAKKAFISDEWGFVVVYVESNRKRKFLIFTLNGDFLREVFIDEKACFLKLVKTFKGDDFLIFTVESGQLFVMNLFEGEVQGPIFNIGMFRVADVFYNEEKLLLSVVTVAGTVSFVPLDIS</sequence>
<feature type="region of interest" description="Disordered" evidence="1">
    <location>
        <begin position="2503"/>
        <end position="2531"/>
    </location>
</feature>
<protein>
    <recommendedName>
        <fullName evidence="2">BEACH domain-containing protein</fullName>
    </recommendedName>
</protein>
<name>A0ABR2JF77_9EUKA</name>
<accession>A0ABR2JF77</accession>
<comment type="caution">
    <text evidence="3">The sequence shown here is derived from an EMBL/GenBank/DDBJ whole genome shotgun (WGS) entry which is preliminary data.</text>
</comment>